<evidence type="ECO:0000313" key="2">
    <source>
        <dbReference type="Proteomes" id="UP000186917"/>
    </source>
</evidence>
<organism evidence="1 2">
    <name type="scientific">Filimonas lacunae</name>
    <dbReference type="NCBI Taxonomy" id="477680"/>
    <lineage>
        <taxon>Bacteria</taxon>
        <taxon>Pseudomonadati</taxon>
        <taxon>Bacteroidota</taxon>
        <taxon>Chitinophagia</taxon>
        <taxon>Chitinophagales</taxon>
        <taxon>Chitinophagaceae</taxon>
        <taxon>Filimonas</taxon>
    </lineage>
</organism>
<dbReference type="EMBL" id="FTOR01000007">
    <property type="protein sequence ID" value="SIT26857.1"/>
    <property type="molecule type" value="Genomic_DNA"/>
</dbReference>
<sequence length="282" mass="32742">MIRFLGAMLYLLLVNSNPYKELSSIITRQQSIAPADTASATPATGSYTPEPVYDYQSVPFTAIKQYPLIKDSAAFIKALQENCHIYTLHHHRVTINYFKKVKFYGSDLFYYLLEYDFHDGSNASFPWKDQYLFTISGKLVTRLRTMRLSLLRIFPDAKPFLFGVSATAKGNGWHEIYRINKDTVEQLMEQFRGNRPLTYDGYDDNDINSPFEFAHTCTDQNLDGYNDIVFTGTIRYSSVDMSSIYDKSRKVKLTFLYHPETGHFVPMEDYSKKYAYIYGETW</sequence>
<evidence type="ECO:0000313" key="1">
    <source>
        <dbReference type="EMBL" id="SIT26857.1"/>
    </source>
</evidence>
<keyword evidence="2" id="KW-1185">Reference proteome</keyword>
<protein>
    <submittedName>
        <fullName evidence="1">Uncharacterized protein</fullName>
    </submittedName>
</protein>
<gene>
    <name evidence="1" type="ORF">SAMN05421788_10767</name>
</gene>
<proteinExistence type="predicted"/>
<dbReference type="Proteomes" id="UP000186917">
    <property type="component" value="Unassembled WGS sequence"/>
</dbReference>
<dbReference type="OrthoDB" id="678520at2"/>
<dbReference type="STRING" id="477680.SAMN05421788_10767"/>
<accession>A0A173MFL5</accession>
<name>A0A173MFL5_9BACT</name>
<dbReference type="RefSeq" id="WP_076380672.1">
    <property type="nucleotide sequence ID" value="NZ_AP017422.1"/>
</dbReference>
<dbReference type="KEGG" id="fln:FLA_2429"/>
<reference evidence="2" key="1">
    <citation type="submission" date="2017-01" db="EMBL/GenBank/DDBJ databases">
        <authorList>
            <person name="Varghese N."/>
            <person name="Submissions S."/>
        </authorList>
    </citation>
    <scope>NUCLEOTIDE SEQUENCE [LARGE SCALE GENOMIC DNA]</scope>
    <source>
        <strain evidence="2">DSM 21054</strain>
    </source>
</reference>
<dbReference type="AlphaFoldDB" id="A0A173MFL5"/>